<dbReference type="AlphaFoldDB" id="A0A9P8K4C5"/>
<gene>
    <name evidence="2" type="ORF">KCV03_g8777</name>
</gene>
<name>A0A9P8K4C5_AURME</name>
<protein>
    <submittedName>
        <fullName evidence="2">Uncharacterized protein</fullName>
    </submittedName>
</protein>
<evidence type="ECO:0000313" key="2">
    <source>
        <dbReference type="EMBL" id="KAH0213632.1"/>
    </source>
</evidence>
<reference evidence="2" key="2">
    <citation type="submission" date="2021-08" db="EMBL/GenBank/DDBJ databases">
        <authorList>
            <person name="Gostincar C."/>
            <person name="Sun X."/>
            <person name="Song Z."/>
            <person name="Gunde-Cimerman N."/>
        </authorList>
    </citation>
    <scope>NUCLEOTIDE SEQUENCE</scope>
    <source>
        <strain evidence="2">EXF-8016</strain>
    </source>
</reference>
<organism evidence="2 3">
    <name type="scientific">Aureobasidium melanogenum</name>
    <name type="common">Aureobasidium pullulans var. melanogenum</name>
    <dbReference type="NCBI Taxonomy" id="46634"/>
    <lineage>
        <taxon>Eukaryota</taxon>
        <taxon>Fungi</taxon>
        <taxon>Dikarya</taxon>
        <taxon>Ascomycota</taxon>
        <taxon>Pezizomycotina</taxon>
        <taxon>Dothideomycetes</taxon>
        <taxon>Dothideomycetidae</taxon>
        <taxon>Dothideales</taxon>
        <taxon>Saccotheciaceae</taxon>
        <taxon>Aureobasidium</taxon>
    </lineage>
</organism>
<dbReference type="OrthoDB" id="3906450at2759"/>
<evidence type="ECO:0000313" key="3">
    <source>
        <dbReference type="Proteomes" id="UP000767238"/>
    </source>
</evidence>
<feature type="region of interest" description="Disordered" evidence="1">
    <location>
        <begin position="1"/>
        <end position="42"/>
    </location>
</feature>
<feature type="region of interest" description="Disordered" evidence="1">
    <location>
        <begin position="138"/>
        <end position="160"/>
    </location>
</feature>
<dbReference type="EMBL" id="JAHFYH010000093">
    <property type="protein sequence ID" value="KAH0213632.1"/>
    <property type="molecule type" value="Genomic_DNA"/>
</dbReference>
<reference evidence="2" key="1">
    <citation type="journal article" date="2021" name="J Fungi (Basel)">
        <title>Virulence traits and population genomics of the black yeast Aureobasidium melanogenum.</title>
        <authorList>
            <person name="Cernosa A."/>
            <person name="Sun X."/>
            <person name="Gostincar C."/>
            <person name="Fang C."/>
            <person name="Gunde-Cimerman N."/>
            <person name="Song Z."/>
        </authorList>
    </citation>
    <scope>NUCLEOTIDE SEQUENCE</scope>
    <source>
        <strain evidence="2">EXF-8016</strain>
    </source>
</reference>
<proteinExistence type="predicted"/>
<sequence length="229" mass="25747">MALQQDQKPPRKRYKMVDASPADTLRTENANVQENDREKVHEQTDKDLIPIYFQRTRHHHQLNTTITTSAQETTTQELQAQPSASQVIALRKRIEQEDTRHSHNLSNLEKQFTTEHNRYFTRTKGFRSRLIDLSTAHREHLRTSPKKVQQNDASGNQVVANGTTGKQGYIAKWLEGLKSMSSFSGLRESSDGMSSVEVVAAKDAKGKGKGIRIVSDGVEEGDAVVEGHV</sequence>
<comment type="caution">
    <text evidence="2">The sequence shown here is derived from an EMBL/GenBank/DDBJ whole genome shotgun (WGS) entry which is preliminary data.</text>
</comment>
<feature type="non-terminal residue" evidence="2">
    <location>
        <position position="229"/>
    </location>
</feature>
<accession>A0A9P8K4C5</accession>
<feature type="compositionally biased region" description="Polar residues" evidence="1">
    <location>
        <begin position="146"/>
        <end position="160"/>
    </location>
</feature>
<dbReference type="Proteomes" id="UP000767238">
    <property type="component" value="Unassembled WGS sequence"/>
</dbReference>
<evidence type="ECO:0000256" key="1">
    <source>
        <dbReference type="SAM" id="MobiDB-lite"/>
    </source>
</evidence>